<dbReference type="HAMAP" id="MF_00651">
    <property type="entry name" value="Nuclease_YqgF"/>
    <property type="match status" value="1"/>
</dbReference>
<comment type="caution">
    <text evidence="7">The sequence shown here is derived from an EMBL/GenBank/DDBJ whole genome shotgun (WGS) entry which is preliminary data.</text>
</comment>
<keyword evidence="1 5" id="KW-0963">Cytoplasm</keyword>
<reference evidence="7 8" key="1">
    <citation type="journal article" date="2015" name="Nature">
        <title>rRNA introns, odd ribosomes, and small enigmatic genomes across a large radiation of phyla.</title>
        <authorList>
            <person name="Brown C.T."/>
            <person name="Hug L.A."/>
            <person name="Thomas B.C."/>
            <person name="Sharon I."/>
            <person name="Castelle C.J."/>
            <person name="Singh A."/>
            <person name="Wilkins M.J."/>
            <person name="Williams K.H."/>
            <person name="Banfield J.F."/>
        </authorList>
    </citation>
    <scope>NUCLEOTIDE SEQUENCE [LARGE SCALE GENOMIC DNA]</scope>
</reference>
<dbReference type="GO" id="GO:0005829">
    <property type="term" value="C:cytosol"/>
    <property type="evidence" value="ECO:0007669"/>
    <property type="project" value="TreeGrafter"/>
</dbReference>
<dbReference type="Pfam" id="PF03652">
    <property type="entry name" value="RuvX"/>
    <property type="match status" value="1"/>
</dbReference>
<protein>
    <recommendedName>
        <fullName evidence="5">Putative pre-16S rRNA nuclease</fullName>
        <ecNumber evidence="5">3.1.-.-</ecNumber>
    </recommendedName>
</protein>
<comment type="subcellular location">
    <subcellularLocation>
        <location evidence="5">Cytoplasm</location>
    </subcellularLocation>
</comment>
<dbReference type="InterPro" id="IPR005227">
    <property type="entry name" value="YqgF"/>
</dbReference>
<dbReference type="EMBL" id="LCQW01000017">
    <property type="protein sequence ID" value="KKW23772.1"/>
    <property type="molecule type" value="Genomic_DNA"/>
</dbReference>
<organism evidence="7 8">
    <name type="scientific">Candidatus Kaiserbacteria bacterium GW2011_GWA2_52_12</name>
    <dbReference type="NCBI Taxonomy" id="1618671"/>
    <lineage>
        <taxon>Bacteria</taxon>
        <taxon>Candidatus Kaiseribacteriota</taxon>
    </lineage>
</organism>
<evidence type="ECO:0000256" key="1">
    <source>
        <dbReference type="ARBA" id="ARBA00022490"/>
    </source>
</evidence>
<dbReference type="Proteomes" id="UP000034273">
    <property type="component" value="Unassembled WGS sequence"/>
</dbReference>
<dbReference type="SUPFAM" id="SSF53098">
    <property type="entry name" value="Ribonuclease H-like"/>
    <property type="match status" value="1"/>
</dbReference>
<dbReference type="STRING" id="1618671.UY67_C0017G0005"/>
<dbReference type="GO" id="GO:0016788">
    <property type="term" value="F:hydrolase activity, acting on ester bonds"/>
    <property type="evidence" value="ECO:0007669"/>
    <property type="project" value="UniProtKB-UniRule"/>
</dbReference>
<evidence type="ECO:0000256" key="2">
    <source>
        <dbReference type="ARBA" id="ARBA00022517"/>
    </source>
</evidence>
<dbReference type="InterPro" id="IPR037027">
    <property type="entry name" value="YqgF/RNaseH-like_dom_sf"/>
</dbReference>
<name>A0A0G1Z844_9BACT</name>
<dbReference type="Gene3D" id="3.30.420.140">
    <property type="entry name" value="YqgF/RNase H-like domain"/>
    <property type="match status" value="1"/>
</dbReference>
<dbReference type="EC" id="3.1.-.-" evidence="5"/>
<dbReference type="GO" id="GO:0000967">
    <property type="term" value="P:rRNA 5'-end processing"/>
    <property type="evidence" value="ECO:0007669"/>
    <property type="project" value="UniProtKB-UniRule"/>
</dbReference>
<keyword evidence="3 5" id="KW-0540">Nuclease</keyword>
<dbReference type="GO" id="GO:0004518">
    <property type="term" value="F:nuclease activity"/>
    <property type="evidence" value="ECO:0007669"/>
    <property type="project" value="UniProtKB-KW"/>
</dbReference>
<dbReference type="AlphaFoldDB" id="A0A0G1Z844"/>
<evidence type="ECO:0000256" key="4">
    <source>
        <dbReference type="ARBA" id="ARBA00022801"/>
    </source>
</evidence>
<keyword evidence="4 5" id="KW-0378">Hydrolase</keyword>
<evidence type="ECO:0000313" key="7">
    <source>
        <dbReference type="EMBL" id="KKW23772.1"/>
    </source>
</evidence>
<dbReference type="NCBIfam" id="TIGR00250">
    <property type="entry name" value="RNAse_H_YqgF"/>
    <property type="match status" value="1"/>
</dbReference>
<evidence type="ECO:0000256" key="5">
    <source>
        <dbReference type="HAMAP-Rule" id="MF_00651"/>
    </source>
</evidence>
<sequence length="127" mass="13967">MKYLGIDYGAKRVGVAVSDRDATIAFPRAVLVNDGTVIAQLKKITEEERIESIVVGDTRSHGGAENPVTKEAETFIETLKTETKLPVESAWEIWSSVEANRYAPQGEEHNDSAAAAFILQRFLDMKG</sequence>
<comment type="similarity">
    <text evidence="5">Belongs to the YqgF HJR family.</text>
</comment>
<dbReference type="InterPro" id="IPR006641">
    <property type="entry name" value="YqgF/RNaseH-like_dom"/>
</dbReference>
<evidence type="ECO:0000259" key="6">
    <source>
        <dbReference type="SMART" id="SM00732"/>
    </source>
</evidence>
<keyword evidence="2 5" id="KW-0690">Ribosome biogenesis</keyword>
<feature type="domain" description="YqgF/RNase H-like" evidence="6">
    <location>
        <begin position="1"/>
        <end position="99"/>
    </location>
</feature>
<dbReference type="CDD" id="cd16964">
    <property type="entry name" value="YqgF"/>
    <property type="match status" value="1"/>
</dbReference>
<evidence type="ECO:0000313" key="8">
    <source>
        <dbReference type="Proteomes" id="UP000034273"/>
    </source>
</evidence>
<proteinExistence type="inferred from homology"/>
<comment type="function">
    <text evidence="5">Could be a nuclease involved in processing of the 5'-end of pre-16S rRNA.</text>
</comment>
<gene>
    <name evidence="7" type="ORF">UY67_C0017G0005</name>
</gene>
<evidence type="ECO:0000256" key="3">
    <source>
        <dbReference type="ARBA" id="ARBA00022722"/>
    </source>
</evidence>
<dbReference type="PANTHER" id="PTHR33317:SF4">
    <property type="entry name" value="POLYNUCLEOTIDYL TRANSFERASE, RIBONUCLEASE H-LIKE SUPERFAMILY PROTEIN"/>
    <property type="match status" value="1"/>
</dbReference>
<dbReference type="InterPro" id="IPR012337">
    <property type="entry name" value="RNaseH-like_sf"/>
</dbReference>
<dbReference type="SMART" id="SM00732">
    <property type="entry name" value="YqgFc"/>
    <property type="match status" value="1"/>
</dbReference>
<dbReference type="PANTHER" id="PTHR33317">
    <property type="entry name" value="POLYNUCLEOTIDYL TRANSFERASE, RIBONUCLEASE H-LIKE SUPERFAMILY PROTEIN"/>
    <property type="match status" value="1"/>
</dbReference>
<accession>A0A0G1Z844</accession>